<feature type="domain" description="Ketoreductase" evidence="3">
    <location>
        <begin position="6"/>
        <end position="179"/>
    </location>
</feature>
<evidence type="ECO:0000313" key="5">
    <source>
        <dbReference type="Proteomes" id="UP000219465"/>
    </source>
</evidence>
<dbReference type="EMBL" id="OCPC01000001">
    <property type="protein sequence ID" value="SOE16599.1"/>
    <property type="molecule type" value="Genomic_DNA"/>
</dbReference>
<dbReference type="SMART" id="SM00822">
    <property type="entry name" value="PKS_KR"/>
    <property type="match status" value="1"/>
</dbReference>
<keyword evidence="2" id="KW-0560">Oxidoreductase</keyword>
<dbReference type="RefSeq" id="WP_097106320.1">
    <property type="nucleotide sequence ID" value="NZ_OCPC01000001.1"/>
</dbReference>
<accession>A0A286IB33</accession>
<dbReference type="SUPFAM" id="SSF51735">
    <property type="entry name" value="NAD(P)-binding Rossmann-fold domains"/>
    <property type="match status" value="1"/>
</dbReference>
<dbReference type="PRINTS" id="PR00080">
    <property type="entry name" value="SDRFAMILY"/>
</dbReference>
<dbReference type="InterPro" id="IPR020904">
    <property type="entry name" value="Sc_DH/Rdtase_CS"/>
</dbReference>
<organism evidence="4 5">
    <name type="scientific">Hoeflea halophila</name>
    <dbReference type="NCBI Taxonomy" id="714899"/>
    <lineage>
        <taxon>Bacteria</taxon>
        <taxon>Pseudomonadati</taxon>
        <taxon>Pseudomonadota</taxon>
        <taxon>Alphaproteobacteria</taxon>
        <taxon>Hyphomicrobiales</taxon>
        <taxon>Rhizobiaceae</taxon>
        <taxon>Hoeflea</taxon>
    </lineage>
</organism>
<dbReference type="InterPro" id="IPR002347">
    <property type="entry name" value="SDR_fam"/>
</dbReference>
<dbReference type="InterPro" id="IPR036291">
    <property type="entry name" value="NAD(P)-bd_dom_sf"/>
</dbReference>
<sequence>MNFDNKIAVITGAAAGIGRATADLFAARGARILAIDRDADGLSALADRGMATLCADVTDSDLPEAVAGKIAPMGGPLSILVNNAGIGGGGRMLETSDDDLRRHFEVNVVGLFRLARFAVGEMKAAGGGSIVNVASIYAEVGATGSAGYSASKGAVAALTRQMATDYGHDGIRVNAVAPGLIETPLTAERIRTEAWRHSIFVKQCPLQRVGQPDDVARAIAFLASDEAEFISGETLRVDGGWAMGRFPRENQA</sequence>
<dbReference type="CDD" id="cd05233">
    <property type="entry name" value="SDR_c"/>
    <property type="match status" value="1"/>
</dbReference>
<evidence type="ECO:0000256" key="2">
    <source>
        <dbReference type="ARBA" id="ARBA00023002"/>
    </source>
</evidence>
<dbReference type="PANTHER" id="PTHR43477">
    <property type="entry name" value="DIHYDROANTICAPSIN 7-DEHYDROGENASE"/>
    <property type="match status" value="1"/>
</dbReference>
<dbReference type="InterPro" id="IPR051122">
    <property type="entry name" value="SDR_DHRS6-like"/>
</dbReference>
<dbReference type="OrthoDB" id="5457012at2"/>
<dbReference type="FunFam" id="3.40.50.720:FF:000084">
    <property type="entry name" value="Short-chain dehydrogenase reductase"/>
    <property type="match status" value="1"/>
</dbReference>
<protein>
    <submittedName>
        <fullName evidence="4">3-oxoacyl-[acyl-carrier protein] reductase</fullName>
    </submittedName>
</protein>
<dbReference type="PROSITE" id="PS00061">
    <property type="entry name" value="ADH_SHORT"/>
    <property type="match status" value="1"/>
</dbReference>
<evidence type="ECO:0000259" key="3">
    <source>
        <dbReference type="SMART" id="SM00822"/>
    </source>
</evidence>
<proteinExistence type="inferred from homology"/>
<gene>
    <name evidence="4" type="ORF">SAMN05877838_1476</name>
</gene>
<dbReference type="PRINTS" id="PR00081">
    <property type="entry name" value="GDHRDH"/>
</dbReference>
<dbReference type="Proteomes" id="UP000219465">
    <property type="component" value="Unassembled WGS sequence"/>
</dbReference>
<keyword evidence="5" id="KW-1185">Reference proteome</keyword>
<dbReference type="Gene3D" id="3.40.50.720">
    <property type="entry name" value="NAD(P)-binding Rossmann-like Domain"/>
    <property type="match status" value="1"/>
</dbReference>
<dbReference type="InterPro" id="IPR057326">
    <property type="entry name" value="KR_dom"/>
</dbReference>
<evidence type="ECO:0000256" key="1">
    <source>
        <dbReference type="ARBA" id="ARBA00006484"/>
    </source>
</evidence>
<comment type="similarity">
    <text evidence="1">Belongs to the short-chain dehydrogenases/reductases (SDR) family.</text>
</comment>
<evidence type="ECO:0000313" key="4">
    <source>
        <dbReference type="EMBL" id="SOE16599.1"/>
    </source>
</evidence>
<dbReference type="PANTHER" id="PTHR43477:SF1">
    <property type="entry name" value="DIHYDROANTICAPSIN 7-DEHYDROGENASE"/>
    <property type="match status" value="1"/>
</dbReference>
<name>A0A286IB33_9HYPH</name>
<dbReference type="Pfam" id="PF13561">
    <property type="entry name" value="adh_short_C2"/>
    <property type="match status" value="1"/>
</dbReference>
<dbReference type="AlphaFoldDB" id="A0A286IB33"/>
<dbReference type="GO" id="GO:0016491">
    <property type="term" value="F:oxidoreductase activity"/>
    <property type="evidence" value="ECO:0007669"/>
    <property type="project" value="UniProtKB-KW"/>
</dbReference>
<dbReference type="NCBIfam" id="NF005559">
    <property type="entry name" value="PRK07231.1"/>
    <property type="match status" value="1"/>
</dbReference>
<reference evidence="5" key="1">
    <citation type="submission" date="2017-08" db="EMBL/GenBank/DDBJ databases">
        <authorList>
            <person name="Varghese N."/>
            <person name="Submissions S."/>
        </authorList>
    </citation>
    <scope>NUCLEOTIDE SEQUENCE [LARGE SCALE GENOMIC DNA]</scope>
    <source>
        <strain evidence="5">KCTC 23107</strain>
    </source>
</reference>